<reference evidence="2" key="1">
    <citation type="submission" date="2017-08" db="EMBL/GenBank/DDBJ databases">
        <authorList>
            <person name="Polle J.E."/>
            <person name="Barry K."/>
            <person name="Cushman J."/>
            <person name="Schmutz J."/>
            <person name="Tran D."/>
            <person name="Hathwaick L.T."/>
            <person name="Yim W.C."/>
            <person name="Jenkins J."/>
            <person name="Mckie-Krisberg Z.M."/>
            <person name="Prochnik S."/>
            <person name="Lindquist E."/>
            <person name="Dockter R.B."/>
            <person name="Adam C."/>
            <person name="Molina H."/>
            <person name="Bunkerborg J."/>
            <person name="Jin E."/>
            <person name="Buchheim M."/>
            <person name="Magnuson J."/>
        </authorList>
    </citation>
    <scope>NUCLEOTIDE SEQUENCE</scope>
    <source>
        <strain evidence="2">CCAP 19/18</strain>
    </source>
</reference>
<comment type="caution">
    <text evidence="2">The sequence shown here is derived from an EMBL/GenBank/DDBJ whole genome shotgun (WGS) entry which is preliminary data.</text>
</comment>
<evidence type="ECO:0000313" key="3">
    <source>
        <dbReference type="Proteomes" id="UP000815325"/>
    </source>
</evidence>
<evidence type="ECO:0000256" key="1">
    <source>
        <dbReference type="SAM" id="MobiDB-lite"/>
    </source>
</evidence>
<name>A0ABQ7H420_DUNSA</name>
<feature type="compositionally biased region" description="Basic and acidic residues" evidence="1">
    <location>
        <begin position="57"/>
        <end position="87"/>
    </location>
</feature>
<feature type="compositionally biased region" description="Polar residues" evidence="1">
    <location>
        <begin position="41"/>
        <end position="52"/>
    </location>
</feature>
<gene>
    <name evidence="2" type="ORF">DUNSADRAFT_12288</name>
</gene>
<accession>A0ABQ7H420</accession>
<protein>
    <recommendedName>
        <fullName evidence="4">Gamma-glutamylcyclotransferase</fullName>
    </recommendedName>
</protein>
<feature type="region of interest" description="Disordered" evidence="1">
    <location>
        <begin position="28"/>
        <end position="87"/>
    </location>
</feature>
<organism evidence="2 3">
    <name type="scientific">Dunaliella salina</name>
    <name type="common">Green alga</name>
    <name type="synonym">Protococcus salinus</name>
    <dbReference type="NCBI Taxonomy" id="3046"/>
    <lineage>
        <taxon>Eukaryota</taxon>
        <taxon>Viridiplantae</taxon>
        <taxon>Chlorophyta</taxon>
        <taxon>core chlorophytes</taxon>
        <taxon>Chlorophyceae</taxon>
        <taxon>CS clade</taxon>
        <taxon>Chlamydomonadales</taxon>
        <taxon>Dunaliellaceae</taxon>
        <taxon>Dunaliella</taxon>
    </lineage>
</organism>
<evidence type="ECO:0008006" key="4">
    <source>
        <dbReference type="Google" id="ProtNLM"/>
    </source>
</evidence>
<proteinExistence type="predicted"/>
<dbReference type="Proteomes" id="UP000815325">
    <property type="component" value="Unassembled WGS sequence"/>
</dbReference>
<sequence>MNVAALSIGALHSPFVSQRINWRHRKPSRTCQASHAVKKAPSSSRDVVTHAQTVEKPSLEELGGRRKAEDQQQNADEIRGSDSHEEDGSTAWFFAYGYYMSFASLQKKGVKAQFRDAAVIKDPELKMVFRHKGGQATLERMPARQSPRFPPLVSL</sequence>
<keyword evidence="3" id="KW-1185">Reference proteome</keyword>
<evidence type="ECO:0000313" key="2">
    <source>
        <dbReference type="EMBL" id="KAF5841590.1"/>
    </source>
</evidence>
<dbReference type="EMBL" id="MU069482">
    <property type="protein sequence ID" value="KAF5841590.1"/>
    <property type="molecule type" value="Genomic_DNA"/>
</dbReference>